<comment type="caution">
    <text evidence="2">The sequence shown here is derived from an EMBL/GenBank/DDBJ whole genome shotgun (WGS) entry which is preliminary data.</text>
</comment>
<evidence type="ECO:0000256" key="1">
    <source>
        <dbReference type="SAM" id="MobiDB-lite"/>
    </source>
</evidence>
<dbReference type="Gene3D" id="1.25.40.20">
    <property type="entry name" value="Ankyrin repeat-containing domain"/>
    <property type="match status" value="1"/>
</dbReference>
<dbReference type="OrthoDB" id="684045at2759"/>
<keyword evidence="3" id="KW-1185">Reference proteome</keyword>
<gene>
    <name evidence="2" type="ORF">FDP41_009872</name>
</gene>
<evidence type="ECO:0000313" key="3">
    <source>
        <dbReference type="Proteomes" id="UP000444721"/>
    </source>
</evidence>
<feature type="compositionally biased region" description="Basic and acidic residues" evidence="1">
    <location>
        <begin position="143"/>
        <end position="152"/>
    </location>
</feature>
<dbReference type="InterPro" id="IPR036770">
    <property type="entry name" value="Ankyrin_rpt-contain_sf"/>
</dbReference>
<accession>A0A6A5BF26</accession>
<evidence type="ECO:0000313" key="2">
    <source>
        <dbReference type="EMBL" id="KAF0971649.1"/>
    </source>
</evidence>
<protein>
    <submittedName>
        <fullName evidence="2">Uncharacterized protein</fullName>
    </submittedName>
</protein>
<dbReference type="AlphaFoldDB" id="A0A6A5BF26"/>
<dbReference type="EMBL" id="VFQX01000074">
    <property type="protein sequence ID" value="KAF0971649.1"/>
    <property type="molecule type" value="Genomic_DNA"/>
</dbReference>
<dbReference type="InterPro" id="IPR002110">
    <property type="entry name" value="Ankyrin_rpt"/>
</dbReference>
<sequence length="175" mass="19960">MLSTFSSSSEPSSLPPPSSIYSLCKTGNLEAIQTHFQSSSNPSPSLHEPDEYGNTMLYYACLCGRLGVVRYLSELGARDDRYKRCFLNALNLEVRRMLKLYNVYHQEPQEKKTSSQTLPSEEEDDEDHLIQLLKKYAKKCVHENKRENKEDENSSSGFTSSSSSLEPLIKKFSYQ</sequence>
<dbReference type="GeneID" id="68117087"/>
<dbReference type="Proteomes" id="UP000444721">
    <property type="component" value="Unassembled WGS sequence"/>
</dbReference>
<feature type="compositionally biased region" description="Low complexity" evidence="1">
    <location>
        <begin position="154"/>
        <end position="164"/>
    </location>
</feature>
<dbReference type="VEuPathDB" id="AmoebaDB:FDP41_009872"/>
<dbReference type="SUPFAM" id="SSF48403">
    <property type="entry name" value="Ankyrin repeat"/>
    <property type="match status" value="1"/>
</dbReference>
<dbReference type="VEuPathDB" id="AmoebaDB:NfTy_080780"/>
<name>A0A6A5BF26_NAEFO</name>
<reference evidence="2 3" key="1">
    <citation type="journal article" date="2019" name="Sci. Rep.">
        <title>Nanopore sequencing improves the draft genome of the human pathogenic amoeba Naegleria fowleri.</title>
        <authorList>
            <person name="Liechti N."/>
            <person name="Schurch N."/>
            <person name="Bruggmann R."/>
            <person name="Wittwer M."/>
        </authorList>
    </citation>
    <scope>NUCLEOTIDE SEQUENCE [LARGE SCALE GENOMIC DNA]</scope>
    <source>
        <strain evidence="2 3">ATCC 30894</strain>
    </source>
</reference>
<dbReference type="RefSeq" id="XP_044556365.1">
    <property type="nucleotide sequence ID" value="XM_044713877.1"/>
</dbReference>
<feature type="region of interest" description="Disordered" evidence="1">
    <location>
        <begin position="143"/>
        <end position="175"/>
    </location>
</feature>
<dbReference type="Pfam" id="PF13637">
    <property type="entry name" value="Ank_4"/>
    <property type="match status" value="1"/>
</dbReference>
<proteinExistence type="predicted"/>
<dbReference type="VEuPathDB" id="AmoebaDB:NF0093180"/>
<organism evidence="2 3">
    <name type="scientific">Naegleria fowleri</name>
    <name type="common">Brain eating amoeba</name>
    <dbReference type="NCBI Taxonomy" id="5763"/>
    <lineage>
        <taxon>Eukaryota</taxon>
        <taxon>Discoba</taxon>
        <taxon>Heterolobosea</taxon>
        <taxon>Tetramitia</taxon>
        <taxon>Eutetramitia</taxon>
        <taxon>Vahlkampfiidae</taxon>
        <taxon>Naegleria</taxon>
    </lineage>
</organism>